<dbReference type="Proteomes" id="UP001151133">
    <property type="component" value="Unassembled WGS sequence"/>
</dbReference>
<evidence type="ECO:0000256" key="1">
    <source>
        <dbReference type="SAM" id="SignalP"/>
    </source>
</evidence>
<keyword evidence="3" id="KW-1185">Reference proteome</keyword>
<sequence>MKIKNLLFVTLFLCLTNVYSQIKTEKITAKNQERFITTTISYPVSGIYLYEGKKEPIVQLNANGTGIYQYEDLTKKNITWGFECSEIGIPLFNEGFDSASYSLWHKTNDKEDNEWVYAQFSIHFNKKKMYISGERVKEYVEEAKKI</sequence>
<protein>
    <submittedName>
        <fullName evidence="2">Uncharacterized protein</fullName>
    </submittedName>
</protein>
<evidence type="ECO:0000313" key="3">
    <source>
        <dbReference type="Proteomes" id="UP001151133"/>
    </source>
</evidence>
<comment type="caution">
    <text evidence="2">The sequence shown here is derived from an EMBL/GenBank/DDBJ whole genome shotgun (WGS) entry which is preliminary data.</text>
</comment>
<keyword evidence="1" id="KW-0732">Signal</keyword>
<accession>A0A9X2ZNX6</accession>
<evidence type="ECO:0000313" key="2">
    <source>
        <dbReference type="EMBL" id="MCV9932925.1"/>
    </source>
</evidence>
<organism evidence="2 3">
    <name type="scientific">Flavobacterium frigoritolerans</name>
    <dbReference type="NCBI Taxonomy" id="2987686"/>
    <lineage>
        <taxon>Bacteria</taxon>
        <taxon>Pseudomonadati</taxon>
        <taxon>Bacteroidota</taxon>
        <taxon>Flavobacteriia</taxon>
        <taxon>Flavobacteriales</taxon>
        <taxon>Flavobacteriaceae</taxon>
        <taxon>Flavobacterium</taxon>
    </lineage>
</organism>
<gene>
    <name evidence="2" type="ORF">OIU80_11580</name>
</gene>
<name>A0A9X2ZNX6_9FLAO</name>
<feature type="chain" id="PRO_5040919448" evidence="1">
    <location>
        <begin position="21"/>
        <end position="146"/>
    </location>
</feature>
<proteinExistence type="predicted"/>
<dbReference type="AlphaFoldDB" id="A0A9X2ZNX6"/>
<feature type="signal peptide" evidence="1">
    <location>
        <begin position="1"/>
        <end position="20"/>
    </location>
</feature>
<reference evidence="2" key="1">
    <citation type="submission" date="2022-10" db="EMBL/GenBank/DDBJ databases">
        <title>Two novel species of Flavobacterium.</title>
        <authorList>
            <person name="Liu Q."/>
            <person name="Xin Y.-H."/>
        </authorList>
    </citation>
    <scope>NUCLEOTIDE SEQUENCE</scope>
    <source>
        <strain evidence="2">LS1R47</strain>
    </source>
</reference>
<dbReference type="RefSeq" id="WP_264287165.1">
    <property type="nucleotide sequence ID" value="NZ_JAOZEV010000008.1"/>
</dbReference>
<dbReference type="EMBL" id="JAOZEV010000008">
    <property type="protein sequence ID" value="MCV9932925.1"/>
    <property type="molecule type" value="Genomic_DNA"/>
</dbReference>